<dbReference type="Gene3D" id="2.10.25.10">
    <property type="entry name" value="Laminin"/>
    <property type="match status" value="1"/>
</dbReference>
<feature type="domain" description="EGF-like" evidence="2">
    <location>
        <begin position="21"/>
        <end position="64"/>
    </location>
</feature>
<organism evidence="3 4">
    <name type="scientific">Adineta steineri</name>
    <dbReference type="NCBI Taxonomy" id="433720"/>
    <lineage>
        <taxon>Eukaryota</taxon>
        <taxon>Metazoa</taxon>
        <taxon>Spiralia</taxon>
        <taxon>Gnathifera</taxon>
        <taxon>Rotifera</taxon>
        <taxon>Eurotatoria</taxon>
        <taxon>Bdelloidea</taxon>
        <taxon>Adinetida</taxon>
        <taxon>Adinetidae</taxon>
        <taxon>Adineta</taxon>
    </lineage>
</organism>
<dbReference type="CDD" id="cd00054">
    <property type="entry name" value="EGF_CA"/>
    <property type="match status" value="1"/>
</dbReference>
<comment type="caution">
    <text evidence="1">Lacks conserved residue(s) required for the propagation of feature annotation.</text>
</comment>
<dbReference type="SUPFAM" id="SSF57196">
    <property type="entry name" value="EGF/Laminin"/>
    <property type="match status" value="1"/>
</dbReference>
<feature type="non-terminal residue" evidence="3">
    <location>
        <position position="123"/>
    </location>
</feature>
<feature type="disulfide bond" evidence="1">
    <location>
        <begin position="54"/>
        <end position="63"/>
    </location>
</feature>
<dbReference type="Proteomes" id="UP000663881">
    <property type="component" value="Unassembled WGS sequence"/>
</dbReference>
<dbReference type="InterPro" id="IPR000742">
    <property type="entry name" value="EGF"/>
</dbReference>
<evidence type="ECO:0000313" key="4">
    <source>
        <dbReference type="Proteomes" id="UP000663881"/>
    </source>
</evidence>
<dbReference type="PROSITE" id="PS00022">
    <property type="entry name" value="EGF_1"/>
    <property type="match status" value="1"/>
</dbReference>
<accession>A0A820QZP4</accession>
<evidence type="ECO:0000313" key="3">
    <source>
        <dbReference type="EMBL" id="CAF4427105.1"/>
    </source>
</evidence>
<dbReference type="EMBL" id="CAJOAY010031641">
    <property type="protein sequence ID" value="CAF4427105.1"/>
    <property type="molecule type" value="Genomic_DNA"/>
</dbReference>
<dbReference type="SMART" id="SM00181">
    <property type="entry name" value="EGF"/>
    <property type="match status" value="1"/>
</dbReference>
<comment type="caution">
    <text evidence="3">The sequence shown here is derived from an EMBL/GenBank/DDBJ whole genome shotgun (WGS) entry which is preliminary data.</text>
</comment>
<feature type="non-terminal residue" evidence="3">
    <location>
        <position position="1"/>
    </location>
</feature>
<feature type="disulfide bond" evidence="1">
    <location>
        <begin position="25"/>
        <end position="35"/>
    </location>
</feature>
<protein>
    <recommendedName>
        <fullName evidence="2">EGF-like domain-containing protein</fullName>
    </recommendedName>
</protein>
<dbReference type="PROSITE" id="PS01186">
    <property type="entry name" value="EGF_2"/>
    <property type="match status" value="1"/>
</dbReference>
<dbReference type="AlphaFoldDB" id="A0A820QZP4"/>
<sequence length="123" mass="13940">HYMGGTVPWCRNVFGVPRSCQIDYCAQHPCIYGQCVPSPQWAFGNSYPSFICNCTSGYTGRLCTHAYFRLKALYAVPNMTTAQLNALESPTTDTYQNLTTLFRNLIRNRTNSTFDFLPLVFTT</sequence>
<proteinExistence type="predicted"/>
<reference evidence="3" key="1">
    <citation type="submission" date="2021-02" db="EMBL/GenBank/DDBJ databases">
        <authorList>
            <person name="Nowell W R."/>
        </authorList>
    </citation>
    <scope>NUCLEOTIDE SEQUENCE</scope>
</reference>
<dbReference type="PROSITE" id="PS50026">
    <property type="entry name" value="EGF_3"/>
    <property type="match status" value="1"/>
</dbReference>
<keyword evidence="1" id="KW-0245">EGF-like domain</keyword>
<gene>
    <name evidence="3" type="ORF">OKA104_LOCUS52862</name>
</gene>
<evidence type="ECO:0000256" key="1">
    <source>
        <dbReference type="PROSITE-ProRule" id="PRU00076"/>
    </source>
</evidence>
<name>A0A820QZP4_9BILA</name>
<keyword evidence="1" id="KW-1015">Disulfide bond</keyword>
<evidence type="ECO:0000259" key="2">
    <source>
        <dbReference type="PROSITE" id="PS50026"/>
    </source>
</evidence>